<evidence type="ECO:0000313" key="1">
    <source>
        <dbReference type="EMBL" id="TFV71468.1"/>
    </source>
</evidence>
<dbReference type="RefSeq" id="WP_135166161.1">
    <property type="nucleotide sequence ID" value="NZ_SPQS01000017.1"/>
</dbReference>
<dbReference type="AlphaFoldDB" id="A0A4Y9NW68"/>
<accession>A0A4Y9NW68</accession>
<comment type="caution">
    <text evidence="1">The sequence shown here is derived from an EMBL/GenBank/DDBJ whole genome shotgun (WGS) entry which is preliminary data.</text>
</comment>
<dbReference type="EMBL" id="SPQS01000017">
    <property type="protein sequence ID" value="TFV71468.1"/>
    <property type="molecule type" value="Genomic_DNA"/>
</dbReference>
<sequence length="88" mass="10129">MAARITLDINSAGEFELWLNPEGRDLLVKELLALSETNEHFHLMPSDVPSDVEVSTRPYRPNDKLLEYGKVLFRLDEWDALHFPHVLG</sequence>
<name>A0A4Y9NW68_9BRAD</name>
<reference evidence="1 2" key="1">
    <citation type="submission" date="2019-03" db="EMBL/GenBank/DDBJ databases">
        <title>Bradyrhizobium strains diversity.</title>
        <authorList>
            <person name="Urquiaga M.C.O."/>
            <person name="Hungria M."/>
            <person name="Delamuta J.R.M."/>
            <person name="Klepa M.S."/>
        </authorList>
    </citation>
    <scope>NUCLEOTIDE SEQUENCE [LARGE SCALE GENOMIC DNA]</scope>
    <source>
        <strain evidence="1 2">CNPSo 3426</strain>
    </source>
</reference>
<organism evidence="1 2">
    <name type="scientific">Bradyrhizobium frederickii</name>
    <dbReference type="NCBI Taxonomy" id="2560054"/>
    <lineage>
        <taxon>Bacteria</taxon>
        <taxon>Pseudomonadati</taxon>
        <taxon>Pseudomonadota</taxon>
        <taxon>Alphaproteobacteria</taxon>
        <taxon>Hyphomicrobiales</taxon>
        <taxon>Nitrobacteraceae</taxon>
        <taxon>Bradyrhizobium</taxon>
    </lineage>
</organism>
<protein>
    <submittedName>
        <fullName evidence="1">Uncharacterized protein</fullName>
    </submittedName>
</protein>
<proteinExistence type="predicted"/>
<dbReference type="Proteomes" id="UP000297700">
    <property type="component" value="Unassembled WGS sequence"/>
</dbReference>
<evidence type="ECO:0000313" key="2">
    <source>
        <dbReference type="Proteomes" id="UP000297700"/>
    </source>
</evidence>
<gene>
    <name evidence="1" type="ORF">E4K64_26830</name>
</gene>